<gene>
    <name evidence="1" type="ORF">N7468_002354</name>
</gene>
<reference evidence="1" key="2">
    <citation type="journal article" date="2023" name="IMA Fungus">
        <title>Comparative genomic study of the Penicillium genus elucidates a diverse pangenome and 15 lateral gene transfer events.</title>
        <authorList>
            <person name="Petersen C."/>
            <person name="Sorensen T."/>
            <person name="Nielsen M.R."/>
            <person name="Sondergaard T.E."/>
            <person name="Sorensen J.L."/>
            <person name="Fitzpatrick D.A."/>
            <person name="Frisvad J.C."/>
            <person name="Nielsen K.L."/>
        </authorList>
    </citation>
    <scope>NUCLEOTIDE SEQUENCE</scope>
    <source>
        <strain evidence="1">IBT 19713</strain>
    </source>
</reference>
<evidence type="ECO:0000313" key="2">
    <source>
        <dbReference type="Proteomes" id="UP001150941"/>
    </source>
</evidence>
<protein>
    <submittedName>
        <fullName evidence="1">Uncharacterized protein</fullName>
    </submittedName>
</protein>
<dbReference type="AlphaFoldDB" id="A0A9W9TXG0"/>
<organism evidence="1 2">
    <name type="scientific">Penicillium chermesinum</name>
    <dbReference type="NCBI Taxonomy" id="63820"/>
    <lineage>
        <taxon>Eukaryota</taxon>
        <taxon>Fungi</taxon>
        <taxon>Dikarya</taxon>
        <taxon>Ascomycota</taxon>
        <taxon>Pezizomycotina</taxon>
        <taxon>Eurotiomycetes</taxon>
        <taxon>Eurotiomycetidae</taxon>
        <taxon>Eurotiales</taxon>
        <taxon>Aspergillaceae</taxon>
        <taxon>Penicillium</taxon>
    </lineage>
</organism>
<dbReference type="GeneID" id="83198954"/>
<reference evidence="1" key="1">
    <citation type="submission" date="2022-11" db="EMBL/GenBank/DDBJ databases">
        <authorList>
            <person name="Petersen C."/>
        </authorList>
    </citation>
    <scope>NUCLEOTIDE SEQUENCE</scope>
    <source>
        <strain evidence="1">IBT 19713</strain>
    </source>
</reference>
<keyword evidence="2" id="KW-1185">Reference proteome</keyword>
<name>A0A9W9TXG0_9EURO</name>
<dbReference type="SUPFAM" id="SSF52540">
    <property type="entry name" value="P-loop containing nucleoside triphosphate hydrolases"/>
    <property type="match status" value="1"/>
</dbReference>
<accession>A0A9W9TXG0</accession>
<dbReference type="Proteomes" id="UP001150941">
    <property type="component" value="Unassembled WGS sequence"/>
</dbReference>
<proteinExistence type="predicted"/>
<sequence length="373" mass="42398">MTSASTRIVASPIALRLSTSSRPDTVQELAELIQSHNVTYIRGPPKSGKTELALLLRHHLKESGRSVIYHNDWPPPNKDPRDTRTACGMLIEHAQDEGHEIGHTDMFCMDVFWILDNVHHTYHEETFWTGFIRGFPNTRYNGVCLLAQQGDPYFGIDVLSFDPFASHDQAWFQMQQRVSIVPKFDTPNSPQFGLYFTRSEFNDYVHRFCGHHASTLSLSDSASDFVFNLTRGHPSAVAAVLVVLQQVVDLSRNVKDSCPFEKSRIQEFLDGKHREFFLGLRNTPFGETLPSSATLDQPSIACLREVVLKGSIPWKSLDGGTRRCVQEGWLYTDFPGVRTCPDDLVCTFPTPLHARMTQYLLSTLRRQKWISMH</sequence>
<dbReference type="EMBL" id="JAPQKS010000002">
    <property type="protein sequence ID" value="KAJ5247371.1"/>
    <property type="molecule type" value="Genomic_DNA"/>
</dbReference>
<dbReference type="InterPro" id="IPR027417">
    <property type="entry name" value="P-loop_NTPase"/>
</dbReference>
<evidence type="ECO:0000313" key="1">
    <source>
        <dbReference type="EMBL" id="KAJ5247371.1"/>
    </source>
</evidence>
<dbReference type="OrthoDB" id="2364732at2759"/>
<comment type="caution">
    <text evidence="1">The sequence shown here is derived from an EMBL/GenBank/DDBJ whole genome shotgun (WGS) entry which is preliminary data.</text>
</comment>
<dbReference type="RefSeq" id="XP_058334792.1">
    <property type="nucleotide sequence ID" value="XM_058471651.1"/>
</dbReference>